<keyword evidence="3" id="KW-1185">Reference proteome</keyword>
<evidence type="ECO:0000313" key="3">
    <source>
        <dbReference type="Proteomes" id="UP001634007"/>
    </source>
</evidence>
<protein>
    <submittedName>
        <fullName evidence="2">Uncharacterized protein</fullName>
    </submittedName>
</protein>
<proteinExistence type="predicted"/>
<dbReference type="AlphaFoldDB" id="A0ABD3KVS2"/>
<feature type="compositionally biased region" description="Polar residues" evidence="1">
    <location>
        <begin position="109"/>
        <end position="118"/>
    </location>
</feature>
<accession>A0ABD3KVS2</accession>
<feature type="region of interest" description="Disordered" evidence="1">
    <location>
        <begin position="105"/>
        <end position="127"/>
    </location>
</feature>
<gene>
    <name evidence="2" type="ORF">ACJRO7_017161</name>
</gene>
<dbReference type="Proteomes" id="UP001634007">
    <property type="component" value="Unassembled WGS sequence"/>
</dbReference>
<name>A0ABD3KVS2_EUCGL</name>
<evidence type="ECO:0000256" key="1">
    <source>
        <dbReference type="SAM" id="MobiDB-lite"/>
    </source>
</evidence>
<evidence type="ECO:0000313" key="2">
    <source>
        <dbReference type="EMBL" id="KAL3741652.1"/>
    </source>
</evidence>
<sequence>MRHSAILKGKYSERKATGLQRERERTGERRLEIYTREREKRGILSAKLRSPHIVRGLLLQRHTLAAGVTVDTRLCYVAPCSDDGFAAVTSLPLRRAADLVPTSYRRDQASTNPVQQRPITRAAPIPDDPRSAAFAIPRASAPQGRLNHYSLVRS</sequence>
<reference evidence="2 3" key="1">
    <citation type="submission" date="2024-11" db="EMBL/GenBank/DDBJ databases">
        <title>Chromosome-level genome assembly of Eucalyptus globulus Labill. provides insights into its genome evolution.</title>
        <authorList>
            <person name="Li X."/>
        </authorList>
    </citation>
    <scope>NUCLEOTIDE SEQUENCE [LARGE SCALE GENOMIC DNA]</scope>
    <source>
        <strain evidence="2">CL2024</strain>
        <tissue evidence="2">Fresh tender leaves</tissue>
    </source>
</reference>
<dbReference type="EMBL" id="JBJKBG010000004">
    <property type="protein sequence ID" value="KAL3741652.1"/>
    <property type="molecule type" value="Genomic_DNA"/>
</dbReference>
<organism evidence="2 3">
    <name type="scientific">Eucalyptus globulus</name>
    <name type="common">Tasmanian blue gum</name>
    <dbReference type="NCBI Taxonomy" id="34317"/>
    <lineage>
        <taxon>Eukaryota</taxon>
        <taxon>Viridiplantae</taxon>
        <taxon>Streptophyta</taxon>
        <taxon>Embryophyta</taxon>
        <taxon>Tracheophyta</taxon>
        <taxon>Spermatophyta</taxon>
        <taxon>Magnoliopsida</taxon>
        <taxon>eudicotyledons</taxon>
        <taxon>Gunneridae</taxon>
        <taxon>Pentapetalae</taxon>
        <taxon>rosids</taxon>
        <taxon>malvids</taxon>
        <taxon>Myrtales</taxon>
        <taxon>Myrtaceae</taxon>
        <taxon>Myrtoideae</taxon>
        <taxon>Eucalypteae</taxon>
        <taxon>Eucalyptus</taxon>
    </lineage>
</organism>
<comment type="caution">
    <text evidence="2">The sequence shown here is derived from an EMBL/GenBank/DDBJ whole genome shotgun (WGS) entry which is preliminary data.</text>
</comment>